<reference evidence="3" key="1">
    <citation type="journal article" date="2019" name="Int. J. Syst. Evol. Microbiol.">
        <title>The Global Catalogue of Microorganisms (GCM) 10K type strain sequencing project: providing services to taxonomists for standard genome sequencing and annotation.</title>
        <authorList>
            <consortium name="The Broad Institute Genomics Platform"/>
            <consortium name="The Broad Institute Genome Sequencing Center for Infectious Disease"/>
            <person name="Wu L."/>
            <person name="Ma J."/>
        </authorList>
    </citation>
    <scope>NUCLEOTIDE SEQUENCE [LARGE SCALE GENOMIC DNA]</scope>
    <source>
        <strain evidence="3">JCM 17130</strain>
    </source>
</reference>
<comment type="caution">
    <text evidence="2">The sequence shown here is derived from an EMBL/GenBank/DDBJ whole genome shotgun (WGS) entry which is preliminary data.</text>
</comment>
<keyword evidence="3" id="KW-1185">Reference proteome</keyword>
<evidence type="ECO:0000313" key="2">
    <source>
        <dbReference type="EMBL" id="MFD1718370.1"/>
    </source>
</evidence>
<organism evidence="2 3">
    <name type="scientific">Georgenia deserti</name>
    <dbReference type="NCBI Taxonomy" id="2093781"/>
    <lineage>
        <taxon>Bacteria</taxon>
        <taxon>Bacillati</taxon>
        <taxon>Actinomycetota</taxon>
        <taxon>Actinomycetes</taxon>
        <taxon>Micrococcales</taxon>
        <taxon>Bogoriellaceae</taxon>
        <taxon>Georgenia</taxon>
    </lineage>
</organism>
<dbReference type="EMBL" id="JBHUEE010000005">
    <property type="protein sequence ID" value="MFD1718370.1"/>
    <property type="molecule type" value="Genomic_DNA"/>
</dbReference>
<keyword evidence="1" id="KW-0472">Membrane</keyword>
<keyword evidence="1" id="KW-1133">Transmembrane helix</keyword>
<dbReference type="Proteomes" id="UP001597277">
    <property type="component" value="Unassembled WGS sequence"/>
</dbReference>
<proteinExistence type="predicted"/>
<accession>A0ABW4L4X0</accession>
<name>A0ABW4L4X0_9MICO</name>
<gene>
    <name evidence="2" type="ORF">ACFSE6_11025</name>
</gene>
<dbReference type="RefSeq" id="WP_388006526.1">
    <property type="nucleotide sequence ID" value="NZ_JBHUEE010000005.1"/>
</dbReference>
<feature type="transmembrane region" description="Helical" evidence="1">
    <location>
        <begin position="24"/>
        <end position="46"/>
    </location>
</feature>
<keyword evidence="1" id="KW-0812">Transmembrane</keyword>
<evidence type="ECO:0000313" key="3">
    <source>
        <dbReference type="Proteomes" id="UP001597277"/>
    </source>
</evidence>
<sequence length="225" mass="24545">MTMFPSGGTGPPHVTVLPPRSRRWPWVVGVVVLLVWAVTATGLLFVQGDGEADGRGGAEPDERALRIADDLLFAELTVPRSMSIRDIDTREGAEHCGPVRRYTLGDSVGDRGLWIELVPTDCPDVGGMNRRIGNGFHGLYRTIDDVDDPRDVAEVSTDLGEAVIFEQLYYECTNSCTDDIEPVAIISVDRPRDSDYPTVVLHVSGDELGREQLADIVATVQEPSV</sequence>
<protein>
    <submittedName>
        <fullName evidence="2">Uncharacterized protein</fullName>
    </submittedName>
</protein>
<evidence type="ECO:0000256" key="1">
    <source>
        <dbReference type="SAM" id="Phobius"/>
    </source>
</evidence>